<sequence>MCHSCHSYCKSSGCTTSLIAKILVIVGGVNWGLVGAGMLLEADWNLVHMLLLGLPTLEAVVYLLVGVAAVYKIFGCHCGKCMSCEDCVPKEEKMG</sequence>
<dbReference type="PANTHER" id="PTHR37304">
    <property type="entry name" value="MEMBRANE PROTEIN-RELATED"/>
    <property type="match status" value="1"/>
</dbReference>
<dbReference type="STRING" id="1801797.A3G06_02745"/>
<dbReference type="InterPro" id="IPR007211">
    <property type="entry name" value="DUF378"/>
</dbReference>
<keyword evidence="1" id="KW-0472">Membrane</keyword>
<accession>A0A1F6YAU5</accession>
<name>A0A1F6YAU5_9BACT</name>
<dbReference type="Proteomes" id="UP000176192">
    <property type="component" value="Unassembled WGS sequence"/>
</dbReference>
<evidence type="ECO:0000256" key="1">
    <source>
        <dbReference type="SAM" id="Phobius"/>
    </source>
</evidence>
<comment type="caution">
    <text evidence="2">The sequence shown here is derived from an EMBL/GenBank/DDBJ whole genome shotgun (WGS) entry which is preliminary data.</text>
</comment>
<feature type="transmembrane region" description="Helical" evidence="1">
    <location>
        <begin position="46"/>
        <end position="71"/>
    </location>
</feature>
<keyword evidence="1" id="KW-0812">Transmembrane</keyword>
<evidence type="ECO:0008006" key="4">
    <source>
        <dbReference type="Google" id="ProtNLM"/>
    </source>
</evidence>
<gene>
    <name evidence="2" type="ORF">A3G06_02745</name>
</gene>
<dbReference type="EMBL" id="MFVV01000018">
    <property type="protein sequence ID" value="OGJ03485.1"/>
    <property type="molecule type" value="Genomic_DNA"/>
</dbReference>
<dbReference type="Pfam" id="PF04070">
    <property type="entry name" value="DUF378"/>
    <property type="match status" value="1"/>
</dbReference>
<reference evidence="2 3" key="1">
    <citation type="journal article" date="2016" name="Nat. Commun.">
        <title>Thousands of microbial genomes shed light on interconnected biogeochemical processes in an aquifer system.</title>
        <authorList>
            <person name="Anantharaman K."/>
            <person name="Brown C.T."/>
            <person name="Hug L.A."/>
            <person name="Sharon I."/>
            <person name="Castelle C.J."/>
            <person name="Probst A.J."/>
            <person name="Thomas B.C."/>
            <person name="Singh A."/>
            <person name="Wilkins M.J."/>
            <person name="Karaoz U."/>
            <person name="Brodie E.L."/>
            <person name="Williams K.H."/>
            <person name="Hubbard S.S."/>
            <person name="Banfield J.F."/>
        </authorList>
    </citation>
    <scope>NUCLEOTIDE SEQUENCE [LARGE SCALE GENOMIC DNA]</scope>
</reference>
<keyword evidence="1" id="KW-1133">Transmembrane helix</keyword>
<evidence type="ECO:0000313" key="2">
    <source>
        <dbReference type="EMBL" id="OGJ03485.1"/>
    </source>
</evidence>
<organism evidence="2 3">
    <name type="scientific">Candidatus Nomurabacteria bacterium RIFCSPLOWO2_12_FULL_46_14</name>
    <dbReference type="NCBI Taxonomy" id="1801797"/>
    <lineage>
        <taxon>Bacteria</taxon>
        <taxon>Candidatus Nomuraibacteriota</taxon>
    </lineage>
</organism>
<feature type="transmembrane region" description="Helical" evidence="1">
    <location>
        <begin position="18"/>
        <end position="40"/>
    </location>
</feature>
<evidence type="ECO:0000313" key="3">
    <source>
        <dbReference type="Proteomes" id="UP000176192"/>
    </source>
</evidence>
<dbReference type="AlphaFoldDB" id="A0A1F6YAU5"/>
<dbReference type="PANTHER" id="PTHR37304:SF1">
    <property type="entry name" value="MEMBRANE PROTEIN"/>
    <property type="match status" value="1"/>
</dbReference>
<protein>
    <recommendedName>
        <fullName evidence="4">DUF378 domain-containing protein</fullName>
    </recommendedName>
</protein>
<proteinExistence type="predicted"/>